<keyword evidence="2 6" id="KW-0812">Transmembrane</keyword>
<name>A0ABS7ZHI6_9MICO</name>
<dbReference type="InterPro" id="IPR051784">
    <property type="entry name" value="Nod_factor_ABC_transporter"/>
</dbReference>
<evidence type="ECO:0000256" key="1">
    <source>
        <dbReference type="ARBA" id="ARBA00004141"/>
    </source>
</evidence>
<dbReference type="PIRSF" id="PIRSF006648">
    <property type="entry name" value="DrrB"/>
    <property type="match status" value="1"/>
</dbReference>
<evidence type="ECO:0000256" key="5">
    <source>
        <dbReference type="ARBA" id="ARBA00023251"/>
    </source>
</evidence>
<evidence type="ECO:0000259" key="7">
    <source>
        <dbReference type="Pfam" id="PF01061"/>
    </source>
</evidence>
<sequence length="267" mass="28582">MTTAPQRPAAAPASRGVVTPLRLTWLHLRFQFLETIRIPMAVIGNMLFPALAMAFFVVPQQEVAQNPLWATTAVAGLAMFAVCSASLFSFGLGVAEDRQLPFDPYVRSLPAGPAPRMAARIANSAIFAVLGLLPLIVVAWLFTAATVTVLQLLAGIGMVLVALVPFVLLGMAIGYSMPAKAALAVVQVVLFPLAFAGGLFLPPMMFPAWLDAISKVTPTRAARDLLDQALTGTTAYGGAWLVLLGWTVVFAALATWAYRRDEGRRFR</sequence>
<evidence type="ECO:0000256" key="4">
    <source>
        <dbReference type="ARBA" id="ARBA00023136"/>
    </source>
</evidence>
<evidence type="ECO:0000256" key="2">
    <source>
        <dbReference type="ARBA" id="ARBA00022692"/>
    </source>
</evidence>
<feature type="transmembrane region" description="Helical" evidence="6">
    <location>
        <begin position="70"/>
        <end position="95"/>
    </location>
</feature>
<keyword evidence="5" id="KW-0046">Antibiotic resistance</keyword>
<feature type="transmembrane region" description="Helical" evidence="6">
    <location>
        <begin position="149"/>
        <end position="169"/>
    </location>
</feature>
<keyword evidence="4 6" id="KW-0472">Membrane</keyword>
<feature type="domain" description="ABC-2 type transporter transmembrane" evidence="7">
    <location>
        <begin position="24"/>
        <end position="225"/>
    </location>
</feature>
<organism evidence="8 9">
    <name type="scientific">Isoptericola luteus</name>
    <dbReference type="NCBI Taxonomy" id="2879484"/>
    <lineage>
        <taxon>Bacteria</taxon>
        <taxon>Bacillati</taxon>
        <taxon>Actinomycetota</taxon>
        <taxon>Actinomycetes</taxon>
        <taxon>Micrococcales</taxon>
        <taxon>Promicromonosporaceae</taxon>
        <taxon>Isoptericola</taxon>
    </lineage>
</organism>
<dbReference type="Proteomes" id="UP001319870">
    <property type="component" value="Unassembled WGS sequence"/>
</dbReference>
<dbReference type="EMBL" id="JAIXCQ010000010">
    <property type="protein sequence ID" value="MCA5894498.1"/>
    <property type="molecule type" value="Genomic_DNA"/>
</dbReference>
<keyword evidence="9" id="KW-1185">Reference proteome</keyword>
<dbReference type="InterPro" id="IPR013525">
    <property type="entry name" value="ABC2_TM"/>
</dbReference>
<accession>A0ABS7ZHI6</accession>
<dbReference type="Pfam" id="PF01061">
    <property type="entry name" value="ABC2_membrane"/>
    <property type="match status" value="1"/>
</dbReference>
<dbReference type="InterPro" id="IPR000412">
    <property type="entry name" value="ABC_2_transport"/>
</dbReference>
<evidence type="ECO:0000313" key="8">
    <source>
        <dbReference type="EMBL" id="MCA5894498.1"/>
    </source>
</evidence>
<keyword evidence="3 6" id="KW-1133">Transmembrane helix</keyword>
<evidence type="ECO:0000313" key="9">
    <source>
        <dbReference type="Proteomes" id="UP001319870"/>
    </source>
</evidence>
<feature type="transmembrane region" description="Helical" evidence="6">
    <location>
        <begin position="38"/>
        <end position="58"/>
    </location>
</feature>
<evidence type="ECO:0000256" key="3">
    <source>
        <dbReference type="ARBA" id="ARBA00022989"/>
    </source>
</evidence>
<comment type="caution">
    <text evidence="8">The sequence shown here is derived from an EMBL/GenBank/DDBJ whole genome shotgun (WGS) entry which is preliminary data.</text>
</comment>
<comment type="subcellular location">
    <subcellularLocation>
        <location evidence="1">Membrane</location>
        <topology evidence="1">Multi-pass membrane protein</topology>
    </subcellularLocation>
</comment>
<dbReference type="PANTHER" id="PTHR43229:SF2">
    <property type="entry name" value="NODULATION PROTEIN J"/>
    <property type="match status" value="1"/>
</dbReference>
<feature type="transmembrane region" description="Helical" evidence="6">
    <location>
        <begin position="125"/>
        <end position="143"/>
    </location>
</feature>
<protein>
    <submittedName>
        <fullName evidence="8">ABC transporter permease</fullName>
    </submittedName>
</protein>
<dbReference type="RefSeq" id="WP_225566262.1">
    <property type="nucleotide sequence ID" value="NZ_JAIXCQ010000010.1"/>
</dbReference>
<feature type="transmembrane region" description="Helical" evidence="6">
    <location>
        <begin position="235"/>
        <end position="258"/>
    </location>
</feature>
<proteinExistence type="predicted"/>
<dbReference type="PANTHER" id="PTHR43229">
    <property type="entry name" value="NODULATION PROTEIN J"/>
    <property type="match status" value="1"/>
</dbReference>
<feature type="transmembrane region" description="Helical" evidence="6">
    <location>
        <begin position="181"/>
        <end position="201"/>
    </location>
</feature>
<evidence type="ECO:0000256" key="6">
    <source>
        <dbReference type="SAM" id="Phobius"/>
    </source>
</evidence>
<reference evidence="8 9" key="1">
    <citation type="submission" date="2021-09" db="EMBL/GenBank/DDBJ databases">
        <title>Isoptericola luteus sp. nov., a novel bacterium isolated from Harbin, the capital city of Heilongjiang province.</title>
        <authorList>
            <person name="Li J."/>
        </authorList>
    </citation>
    <scope>NUCLEOTIDE SEQUENCE [LARGE SCALE GENOMIC DNA]</scope>
    <source>
        <strain evidence="8 9">NEAU-Y5</strain>
    </source>
</reference>
<gene>
    <name evidence="8" type="ORF">LEP48_14245</name>
</gene>